<evidence type="ECO:0000313" key="2">
    <source>
        <dbReference type="Proteomes" id="UP000325372"/>
    </source>
</evidence>
<dbReference type="Pfam" id="PF16267">
    <property type="entry name" value="DUF4920"/>
    <property type="match status" value="1"/>
</dbReference>
<sequence>MGDVTRLSAPVESTAEYEVFGDAMTDKAPGLSVSEAVASLGDNGPESVRVTTTINKVCQKKGCFFIAQEGDTVVRVTFHDYAFFIPTDTAGKPVTLVGELVRTPISQAQADHYADDLGEAPEPIAGAFEYAIEASSVLIQR</sequence>
<name>A0A5N0TFF0_9GAMM</name>
<comment type="caution">
    <text evidence="1">The sequence shown here is derived from an EMBL/GenBank/DDBJ whole genome shotgun (WGS) entry which is preliminary data.</text>
</comment>
<dbReference type="AlphaFoldDB" id="A0A5N0TFF0"/>
<gene>
    <name evidence="1" type="ORF">F3N42_05745</name>
</gene>
<dbReference type="InterPro" id="IPR032577">
    <property type="entry name" value="DUF4920"/>
</dbReference>
<proteinExistence type="predicted"/>
<dbReference type="Proteomes" id="UP000325372">
    <property type="component" value="Unassembled WGS sequence"/>
</dbReference>
<keyword evidence="2" id="KW-1185">Reference proteome</keyword>
<reference evidence="1 2" key="1">
    <citation type="submission" date="2019-09" db="EMBL/GenBank/DDBJ databases">
        <title>Wenzhouxiangella sp. Genome sequencing and assembly.</title>
        <authorList>
            <person name="Zhang R."/>
        </authorList>
    </citation>
    <scope>NUCLEOTIDE SEQUENCE [LARGE SCALE GENOMIC DNA]</scope>
    <source>
        <strain evidence="1 2">W260</strain>
    </source>
</reference>
<evidence type="ECO:0000313" key="1">
    <source>
        <dbReference type="EMBL" id="KAA9132837.1"/>
    </source>
</evidence>
<organism evidence="1 2">
    <name type="scientific">Marinihelvus fidelis</name>
    <dbReference type="NCBI Taxonomy" id="2613842"/>
    <lineage>
        <taxon>Bacteria</taxon>
        <taxon>Pseudomonadati</taxon>
        <taxon>Pseudomonadota</taxon>
        <taxon>Gammaproteobacteria</taxon>
        <taxon>Chromatiales</taxon>
        <taxon>Wenzhouxiangellaceae</taxon>
        <taxon>Marinihelvus</taxon>
    </lineage>
</organism>
<dbReference type="EMBL" id="VYXP01000003">
    <property type="protein sequence ID" value="KAA9132837.1"/>
    <property type="molecule type" value="Genomic_DNA"/>
</dbReference>
<accession>A0A5N0TFF0</accession>
<protein>
    <submittedName>
        <fullName evidence="1">DUF4920 domain-containing protein</fullName>
    </submittedName>
</protein>